<name>F0P110_WEEVC</name>
<dbReference type="RefSeq" id="WP_013598983.1">
    <property type="nucleotide sequence ID" value="NC_015144.1"/>
</dbReference>
<dbReference type="EMBL" id="CP002455">
    <property type="protein sequence ID" value="ADX68594.1"/>
    <property type="molecule type" value="Genomic_DNA"/>
</dbReference>
<sequence length="108" mass="13192">MWTIVSKYFLNKNVVAMAIFPFIIVREAKTKNNLRTMNHETIHLVQQVELLWFIFFVWYLAEFTIRLCITRNASEAYRTISFEREAYENDDNLDYLKTRKFFSFIKYL</sequence>
<dbReference type="HOGENOM" id="CLU_137778_1_0_10"/>
<proteinExistence type="predicted"/>
<keyword evidence="3" id="KW-1185">Reference proteome</keyword>
<feature type="transmembrane region" description="Helical" evidence="1">
    <location>
        <begin position="50"/>
        <end position="69"/>
    </location>
</feature>
<protein>
    <recommendedName>
        <fullName evidence="4">DUF4157 domain-containing protein</fullName>
    </recommendedName>
</protein>
<gene>
    <name evidence="2" type="ordered locus">Weevi_1909</name>
</gene>
<dbReference type="AlphaFoldDB" id="F0P110"/>
<dbReference type="OrthoDB" id="1027344at2"/>
<evidence type="ECO:0000313" key="3">
    <source>
        <dbReference type="Proteomes" id="UP000008641"/>
    </source>
</evidence>
<evidence type="ECO:0000256" key="1">
    <source>
        <dbReference type="SAM" id="Phobius"/>
    </source>
</evidence>
<reference evidence="2 3" key="1">
    <citation type="journal article" date="2011" name="Stand. Genomic Sci.">
        <title>Complete genome sequence of Weeksella virosa type strain (9751).</title>
        <authorList>
            <person name="Lang E."/>
            <person name="Teshima H."/>
            <person name="Lucas S."/>
            <person name="Lapidus A."/>
            <person name="Hammon N."/>
            <person name="Deshpande S."/>
            <person name="Nolan M."/>
            <person name="Cheng J.F."/>
            <person name="Pitluck S."/>
            <person name="Liolios K."/>
            <person name="Pagani I."/>
            <person name="Mikhailova N."/>
            <person name="Ivanova N."/>
            <person name="Mavromatis K."/>
            <person name="Pati A."/>
            <person name="Tapia R."/>
            <person name="Han C."/>
            <person name="Goodwin L."/>
            <person name="Chen A."/>
            <person name="Palaniappan K."/>
            <person name="Land M."/>
            <person name="Hauser L."/>
            <person name="Chang Y.J."/>
            <person name="Jeffries C.D."/>
            <person name="Brambilla E.M."/>
            <person name="Kopitz M."/>
            <person name="Rohde M."/>
            <person name="Goker M."/>
            <person name="Tindall B.J."/>
            <person name="Detter J.C."/>
            <person name="Woyke T."/>
            <person name="Bristow J."/>
            <person name="Eisen J.A."/>
            <person name="Markowitz V."/>
            <person name="Hugenholtz P."/>
            <person name="Klenk H.P."/>
            <person name="Kyrpides N.C."/>
        </authorList>
    </citation>
    <scope>NUCLEOTIDE SEQUENCE [LARGE SCALE GENOMIC DNA]</scope>
    <source>
        <strain evidence="3">ATCC 43766 / DSM 16922 / JCM 21250 / NBRC 16016 / NCTC 11634 / CL345/78</strain>
    </source>
</reference>
<evidence type="ECO:0008006" key="4">
    <source>
        <dbReference type="Google" id="ProtNLM"/>
    </source>
</evidence>
<keyword evidence="1" id="KW-0812">Transmembrane</keyword>
<organism evidence="2 3">
    <name type="scientific">Weeksella virosa (strain ATCC 43766 / DSM 16922 / JCM 21250 / CCUG 30538 / CDC 9751 / IAM 14551 / NBRC 16016 / NCTC 11634 / CL345/78)</name>
    <dbReference type="NCBI Taxonomy" id="865938"/>
    <lineage>
        <taxon>Bacteria</taxon>
        <taxon>Pseudomonadati</taxon>
        <taxon>Bacteroidota</taxon>
        <taxon>Flavobacteriia</taxon>
        <taxon>Flavobacteriales</taxon>
        <taxon>Weeksellaceae</taxon>
        <taxon>Weeksella</taxon>
    </lineage>
</organism>
<dbReference type="KEGG" id="wvi:Weevi_1909"/>
<keyword evidence="1" id="KW-1133">Transmembrane helix</keyword>
<keyword evidence="1" id="KW-0472">Membrane</keyword>
<accession>F0P110</accession>
<dbReference type="STRING" id="865938.Weevi_1909"/>
<dbReference type="Proteomes" id="UP000008641">
    <property type="component" value="Chromosome"/>
</dbReference>
<evidence type="ECO:0000313" key="2">
    <source>
        <dbReference type="EMBL" id="ADX68594.1"/>
    </source>
</evidence>
<dbReference type="eggNOG" id="ENOG5032RMQ">
    <property type="taxonomic scope" value="Bacteria"/>
</dbReference>
<reference evidence="3" key="2">
    <citation type="journal article" date="2011" name="Stand. Genomic Sci.">
        <title>Complete genome sequence of Weeksella virosa type strain (9751T).</title>
        <authorList>
            <person name="Lang E."/>
            <person name="Teshima H."/>
            <person name="Lucas S."/>
            <person name="Lapidus A."/>
            <person name="Hammon N."/>
            <person name="Deshpande S."/>
            <person name="Nolan M."/>
            <person name="Cheng J."/>
            <person name="Pitluck S."/>
            <person name="Liolios K."/>
            <person name="Pagani I."/>
            <person name="Mikhailova N."/>
            <person name="Ivanova N."/>
            <person name="Mavromatis K."/>
            <person name="Pati A."/>
            <person name="Tapia R."/>
            <person name="Han C."/>
            <person name="Goodwin L."/>
            <person name="Chen A."/>
            <person name="Palaniappan K."/>
            <person name="Land M."/>
            <person name="Hauser L."/>
            <person name="Chang Y."/>
            <person name="Jeffries C."/>
            <person name="Brambilla E."/>
            <person name="Kopitz M."/>
            <person name="Rohde M."/>
            <person name="Goker M."/>
            <person name="Tindall B."/>
            <person name="Detter J."/>
            <person name="Woyke T."/>
            <person name="Bristow J."/>
            <person name="Eisen J."/>
            <person name="Markowitz V."/>
            <person name="Hugenholtz P."/>
            <person name="Klenk H."/>
            <person name="Kyrpides N."/>
        </authorList>
    </citation>
    <scope>NUCLEOTIDE SEQUENCE [LARGE SCALE GENOMIC DNA]</scope>
    <source>
        <strain evidence="3">ATCC 43766 / DSM 16922 / JCM 21250 / NBRC 16016 / NCTC 11634 / CL345/78</strain>
    </source>
</reference>